<name>A0ABX0ABK2_9GAMM</name>
<sequence>MQVDTMDTGVALDQLRAVTRALPPLAAIQARIVGADDHRLWMEAPLAANLNDKGSAFGGSMTSLMTYAGWALVALQLRQAGVRADVFVADSSVRYLKPLYADLHAEAELAPGQSWEAFLATLAQRGRARIHLQARMTLPEGDVMADLAGRYVAIANG</sequence>
<dbReference type="InterPro" id="IPR012660">
    <property type="entry name" value="YiiD_C"/>
</dbReference>
<dbReference type="RefSeq" id="WP_162349518.1">
    <property type="nucleotide sequence ID" value="NZ_QOVG01000005.1"/>
</dbReference>
<dbReference type="Proteomes" id="UP001429354">
    <property type="component" value="Unassembled WGS sequence"/>
</dbReference>
<protein>
    <submittedName>
        <fullName evidence="2">DUF4442 domain-containing protein</fullName>
    </submittedName>
</protein>
<keyword evidence="3" id="KW-1185">Reference proteome</keyword>
<gene>
    <name evidence="2" type="ORF">DT603_08825</name>
</gene>
<reference evidence="2 3" key="1">
    <citation type="submission" date="2018-07" db="EMBL/GenBank/DDBJ databases">
        <title>Whole genome Sequencing of Pseudoxanthomonas gei KCTC 32298 (T).</title>
        <authorList>
            <person name="Kumar S."/>
            <person name="Bansal K."/>
            <person name="Kaur A."/>
            <person name="Patil P."/>
            <person name="Sharma S."/>
            <person name="Patil P.B."/>
        </authorList>
    </citation>
    <scope>NUCLEOTIDE SEQUENCE [LARGE SCALE GENOMIC DNA]</scope>
    <source>
        <strain evidence="2 3">KCTC 32298</strain>
    </source>
</reference>
<evidence type="ECO:0000313" key="3">
    <source>
        <dbReference type="Proteomes" id="UP001429354"/>
    </source>
</evidence>
<dbReference type="Gene3D" id="3.10.129.10">
    <property type="entry name" value="Hotdog Thioesterase"/>
    <property type="match status" value="1"/>
</dbReference>
<organism evidence="2 3">
    <name type="scientific">Pseudoxanthomonas gei</name>
    <dbReference type="NCBI Taxonomy" id="1383030"/>
    <lineage>
        <taxon>Bacteria</taxon>
        <taxon>Pseudomonadati</taxon>
        <taxon>Pseudomonadota</taxon>
        <taxon>Gammaproteobacteria</taxon>
        <taxon>Lysobacterales</taxon>
        <taxon>Lysobacteraceae</taxon>
        <taxon>Pseudoxanthomonas</taxon>
    </lineage>
</organism>
<comment type="caution">
    <text evidence="2">The sequence shown here is derived from an EMBL/GenBank/DDBJ whole genome shotgun (WGS) entry which is preliminary data.</text>
</comment>
<evidence type="ECO:0000259" key="1">
    <source>
        <dbReference type="Pfam" id="PF09500"/>
    </source>
</evidence>
<accession>A0ABX0ABK2</accession>
<evidence type="ECO:0000313" key="2">
    <source>
        <dbReference type="EMBL" id="NDK38942.1"/>
    </source>
</evidence>
<dbReference type="SUPFAM" id="SSF54637">
    <property type="entry name" value="Thioesterase/thiol ester dehydrase-isomerase"/>
    <property type="match status" value="1"/>
</dbReference>
<dbReference type="InterPro" id="IPR029069">
    <property type="entry name" value="HotDog_dom_sf"/>
</dbReference>
<dbReference type="NCBIfam" id="TIGR02447">
    <property type="entry name" value="yiiD_Cterm"/>
    <property type="match status" value="1"/>
</dbReference>
<dbReference type="EMBL" id="QOVG01000005">
    <property type="protein sequence ID" value="NDK38942.1"/>
    <property type="molecule type" value="Genomic_DNA"/>
</dbReference>
<feature type="domain" description="Thioesterase putative" evidence="1">
    <location>
        <begin position="20"/>
        <end position="154"/>
    </location>
</feature>
<proteinExistence type="predicted"/>
<dbReference type="Pfam" id="PF09500">
    <property type="entry name" value="YiiD_C"/>
    <property type="match status" value="1"/>
</dbReference>